<keyword evidence="4" id="KW-1185">Reference proteome</keyword>
<dbReference type="GO" id="GO:0031591">
    <property type="term" value="P:wybutosine biosynthetic process"/>
    <property type="evidence" value="ECO:0007669"/>
    <property type="project" value="TreeGrafter"/>
</dbReference>
<dbReference type="GO" id="GO:0000049">
    <property type="term" value="F:tRNA binding"/>
    <property type="evidence" value="ECO:0007669"/>
    <property type="project" value="TreeGrafter"/>
</dbReference>
<name>A0A0V1CA54_TRIBR</name>
<protein>
    <submittedName>
        <fullName evidence="3">tRNA wybutosine-synthesizing protein 5</fullName>
    </submittedName>
</protein>
<dbReference type="SUPFAM" id="SSF51197">
    <property type="entry name" value="Clavaminate synthase-like"/>
    <property type="match status" value="1"/>
</dbReference>
<dbReference type="PANTHER" id="PTHR12461:SF104">
    <property type="entry name" value="TRNA WYBUTOSINE-SYNTHESIZING PROTEIN 5"/>
    <property type="match status" value="1"/>
</dbReference>
<dbReference type="Gene3D" id="6.10.140.1470">
    <property type="match status" value="1"/>
</dbReference>
<dbReference type="InterPro" id="IPR041667">
    <property type="entry name" value="Cupin_8"/>
</dbReference>
<organism evidence="3 4">
    <name type="scientific">Trichinella britovi</name>
    <name type="common">Parasitic roundworm</name>
    <dbReference type="NCBI Taxonomy" id="45882"/>
    <lineage>
        <taxon>Eukaryota</taxon>
        <taxon>Metazoa</taxon>
        <taxon>Ecdysozoa</taxon>
        <taxon>Nematoda</taxon>
        <taxon>Enoplea</taxon>
        <taxon>Dorylaimia</taxon>
        <taxon>Trichinellida</taxon>
        <taxon>Trichinellidae</taxon>
        <taxon>Trichinella</taxon>
    </lineage>
</organism>
<dbReference type="EMBL" id="JYDI01000305">
    <property type="protein sequence ID" value="KRY46150.1"/>
    <property type="molecule type" value="Genomic_DNA"/>
</dbReference>
<dbReference type="STRING" id="45882.A0A0V1CA54"/>
<dbReference type="OrthoDB" id="263283at2759"/>
<dbReference type="PROSITE" id="PS51184">
    <property type="entry name" value="JMJC"/>
    <property type="match status" value="1"/>
</dbReference>
<proteinExistence type="predicted"/>
<dbReference type="InterPro" id="IPR003347">
    <property type="entry name" value="JmjC_dom"/>
</dbReference>
<gene>
    <name evidence="3" type="primary">TYW5</name>
    <name evidence="3" type="ORF">T03_2968</name>
</gene>
<feature type="domain" description="JmjC" evidence="2">
    <location>
        <begin position="126"/>
        <end position="278"/>
    </location>
</feature>
<dbReference type="Proteomes" id="UP000054653">
    <property type="component" value="Unassembled WGS sequence"/>
</dbReference>
<reference evidence="3 4" key="1">
    <citation type="submission" date="2015-01" db="EMBL/GenBank/DDBJ databases">
        <title>Evolution of Trichinella species and genotypes.</title>
        <authorList>
            <person name="Korhonen P.K."/>
            <person name="Edoardo P."/>
            <person name="Giuseppe L.R."/>
            <person name="Gasser R.B."/>
        </authorList>
    </citation>
    <scope>NUCLEOTIDE SEQUENCE [LARGE SCALE GENOMIC DNA]</scope>
    <source>
        <strain evidence="3">ISS120</strain>
    </source>
</reference>
<dbReference type="OMA" id="FQRVDEN"/>
<feature type="compositionally biased region" description="Polar residues" evidence="1">
    <location>
        <begin position="579"/>
        <end position="598"/>
    </location>
</feature>
<comment type="caution">
    <text evidence="3">The sequence shown here is derived from an EMBL/GenBank/DDBJ whole genome shotgun (WGS) entry which is preliminary data.</text>
</comment>
<evidence type="ECO:0000313" key="4">
    <source>
        <dbReference type="Proteomes" id="UP000054653"/>
    </source>
</evidence>
<dbReference type="Gene3D" id="2.60.120.650">
    <property type="entry name" value="Cupin"/>
    <property type="match status" value="1"/>
</dbReference>
<evidence type="ECO:0000256" key="1">
    <source>
        <dbReference type="SAM" id="MobiDB-lite"/>
    </source>
</evidence>
<dbReference type="AlphaFoldDB" id="A0A0V1CA54"/>
<evidence type="ECO:0000259" key="2">
    <source>
        <dbReference type="PROSITE" id="PS51184"/>
    </source>
</evidence>
<evidence type="ECO:0000313" key="3">
    <source>
        <dbReference type="EMBL" id="KRY46150.1"/>
    </source>
</evidence>
<sequence>MTTKQLPVYTYPAIPNLIKFLINLFYEREAFIIRGIDIGRCTALWSSVEYLKSKIPDEVNVSVHVSTNPKLNFLRRNFEYKILKLKAIVERCSRNEQTEFFLSKDEKYYMRALGSDHRKDAACIQTDFPYLMPDLQLPFLFDKDKIFSSVLRISSADIQIWTHYDVCITFIKSIMDNILLQIVGRKRVVLFDPSQIPYLYLEGDKSKVIDIDDLESTEFPQFQRAVRNEGMLYPGDVLYIPALWFHNTTAVDFSISVNIFWQHLDSSFYDKKDLYGNRDLILAQKAFQCFDQGAKLLEKLPSPYRQFYFSRSLQNRGNQHTNIPVIIIICISEMVMVRIFADDTIDSTIHNFECKTVGELKQSCQKIVPLDEKITEFVAIYCGNTLSDDKELTEENGIYSWSIIKLLSRVKEPSAETLVLRKGECLSTSRSFRTMSIYNLTTTLEKVSSVHRKMMADAQCARRFLTVVPQLKQDSLAWAALRDWMLMSFFFKSENVFSIGDTHPAFISAFYAMSSTLLERAAKRSTPLKGITFSFQRIDENQADIQYEPGIAQLLRAHNLARGLYRQNILQSSHRRANQNRQSTPPNTNQQSVTGSQQFTRDLLSDALRQARERTFETQMEVLRDLGFHNDEENAHFLESQMELLRDLGFHNDEENAHFLEVSNENNEKMERTGNHQETFNEVARKKLKLDDDQLNDYEKQVKPNVDIEETSQDEQAMEANAENNYSNSVIGNESELMTVSGSRQRSMLDEEKKVGESVRNINADKVNEGVFEGSSDGNGQSSSRNEAQVMYDTACETTNEQADENMDESQNGVLGGEIDSDREVPRICPTFLLLWSMRGTPCFNTLLTDFLQMMSDSSEECEEP</sequence>
<feature type="region of interest" description="Disordered" evidence="1">
    <location>
        <begin position="572"/>
        <end position="598"/>
    </location>
</feature>
<accession>A0A0V1CA54</accession>
<dbReference type="PANTHER" id="PTHR12461">
    <property type="entry name" value="HYPOXIA-INDUCIBLE FACTOR 1 ALPHA INHIBITOR-RELATED"/>
    <property type="match status" value="1"/>
</dbReference>
<dbReference type="Pfam" id="PF13621">
    <property type="entry name" value="Cupin_8"/>
    <property type="match status" value="1"/>
</dbReference>